<dbReference type="OrthoDB" id="92272at2"/>
<protein>
    <submittedName>
        <fullName evidence="2">Phospholipase</fullName>
    </submittedName>
</protein>
<dbReference type="InterPro" id="IPR001736">
    <property type="entry name" value="PLipase_D/transphosphatidylase"/>
</dbReference>
<dbReference type="Gene3D" id="3.30.870.10">
    <property type="entry name" value="Endonuclease Chain A"/>
    <property type="match status" value="2"/>
</dbReference>
<dbReference type="Proteomes" id="UP000233375">
    <property type="component" value="Unassembled WGS sequence"/>
</dbReference>
<dbReference type="PANTHER" id="PTHR21248">
    <property type="entry name" value="CARDIOLIPIN SYNTHASE"/>
    <property type="match status" value="1"/>
</dbReference>
<dbReference type="EMBL" id="PISE01000043">
    <property type="protein sequence ID" value="PKG22448.1"/>
    <property type="molecule type" value="Genomic_DNA"/>
</dbReference>
<organism evidence="2 3">
    <name type="scientific">Niallia nealsonii</name>
    <dbReference type="NCBI Taxonomy" id="115979"/>
    <lineage>
        <taxon>Bacteria</taxon>
        <taxon>Bacillati</taxon>
        <taxon>Bacillota</taxon>
        <taxon>Bacilli</taxon>
        <taxon>Bacillales</taxon>
        <taxon>Bacillaceae</taxon>
        <taxon>Niallia</taxon>
    </lineage>
</organism>
<feature type="domain" description="PLD phosphodiesterase" evidence="1">
    <location>
        <begin position="365"/>
        <end position="395"/>
    </location>
</feature>
<dbReference type="Pfam" id="PF13091">
    <property type="entry name" value="PLDc_2"/>
    <property type="match status" value="1"/>
</dbReference>
<accession>A0A2N0YYV6</accession>
<dbReference type="AlphaFoldDB" id="A0A2N0YYV6"/>
<dbReference type="SUPFAM" id="SSF56024">
    <property type="entry name" value="Phospholipase D/nuclease"/>
    <property type="match status" value="2"/>
</dbReference>
<name>A0A2N0YYV6_9BACI</name>
<dbReference type="CDD" id="cd09129">
    <property type="entry name" value="PLDc_unchar2_1"/>
    <property type="match status" value="1"/>
</dbReference>
<dbReference type="PROSITE" id="PS50035">
    <property type="entry name" value="PLD"/>
    <property type="match status" value="1"/>
</dbReference>
<evidence type="ECO:0000259" key="1">
    <source>
        <dbReference type="PROSITE" id="PS50035"/>
    </source>
</evidence>
<dbReference type="PANTHER" id="PTHR21248:SF22">
    <property type="entry name" value="PHOSPHOLIPASE D"/>
    <property type="match status" value="1"/>
</dbReference>
<evidence type="ECO:0000313" key="2">
    <source>
        <dbReference type="EMBL" id="PKG22448.1"/>
    </source>
</evidence>
<sequence length="463" mass="52865">MIVFISIYISVIFYHSLKPLPLGLSMEGEVHYSNHVQFLKDTTYKDKNGKRVLKQEILTSILKQIEEANKFIVIDMFLFNKDSDKDQVYPNMTETVVHALIKKKQDYPAISIIFITDRVNTAYSSYPSKELTKMKENGIEVIMTNLHVLRDSNPLYSGIWRMFFQWFGEKGNGQLPNLLANSAPKVNIWSYLDLLNVKANHRKVVITEKAALISSGNIHDASGYHSNTAFLIKGNIVGDALKSENSVSNFSKDIDFPTYKEKQEVYSDLQVQLLTEGKIAKHVLSSIKATKKGDIIWIGMLYLADRKIVDALKQAASSDVMIHIILDPNQNSFGNKKAGLPNIPVAAELVNATPANLQIKWYNTGKEQYHTKMMFIEGKQGDTIISGSANYTRRNLADLNLETNVKIIGAKEAKVMKDIKSYFEKLWNNQGAEYTKDYHKEDSVPVFRYILYRLQRLFWFTTY</sequence>
<gene>
    <name evidence="2" type="ORF">CWS01_17550</name>
</gene>
<dbReference type="CDD" id="cd09130">
    <property type="entry name" value="PLDc_unchar2_2"/>
    <property type="match status" value="1"/>
</dbReference>
<proteinExistence type="predicted"/>
<comment type="caution">
    <text evidence="2">The sequence shown here is derived from an EMBL/GenBank/DDBJ whole genome shotgun (WGS) entry which is preliminary data.</text>
</comment>
<dbReference type="GO" id="GO:0032049">
    <property type="term" value="P:cardiolipin biosynthetic process"/>
    <property type="evidence" value="ECO:0007669"/>
    <property type="project" value="UniProtKB-ARBA"/>
</dbReference>
<keyword evidence="3" id="KW-1185">Reference proteome</keyword>
<dbReference type="InterPro" id="IPR025202">
    <property type="entry name" value="PLD-like_dom"/>
</dbReference>
<evidence type="ECO:0000313" key="3">
    <source>
        <dbReference type="Proteomes" id="UP000233375"/>
    </source>
</evidence>
<reference evidence="2 3" key="1">
    <citation type="journal article" date="2003" name="Int. J. Syst. Evol. Microbiol.">
        <title>Bacillus nealsonii sp. nov., isolated from a spacecraft-assembly facility, whose spores are gamma-radiation resistant.</title>
        <authorList>
            <person name="Venkateswaran K."/>
            <person name="Kempf M."/>
            <person name="Chen F."/>
            <person name="Satomi M."/>
            <person name="Nicholson W."/>
            <person name="Kern R."/>
        </authorList>
    </citation>
    <scope>NUCLEOTIDE SEQUENCE [LARGE SCALE GENOMIC DNA]</scope>
    <source>
        <strain evidence="2 3">FO-92</strain>
    </source>
</reference>
<dbReference type="GO" id="GO:0030572">
    <property type="term" value="F:phosphatidyltransferase activity"/>
    <property type="evidence" value="ECO:0007669"/>
    <property type="project" value="UniProtKB-ARBA"/>
</dbReference>